<dbReference type="AlphaFoldDB" id="A0AAD8I1I0"/>
<dbReference type="Proteomes" id="UP001237642">
    <property type="component" value="Unassembled WGS sequence"/>
</dbReference>
<keyword evidence="1" id="KW-0812">Transmembrane</keyword>
<feature type="transmembrane region" description="Helical" evidence="1">
    <location>
        <begin position="74"/>
        <end position="95"/>
    </location>
</feature>
<protein>
    <recommendedName>
        <fullName evidence="4">DUF4283 domain-containing protein</fullName>
    </recommendedName>
</protein>
<gene>
    <name evidence="2" type="ORF">POM88_032932</name>
</gene>
<dbReference type="EMBL" id="JAUIZM010000007">
    <property type="protein sequence ID" value="KAK1376739.1"/>
    <property type="molecule type" value="Genomic_DNA"/>
</dbReference>
<evidence type="ECO:0000313" key="3">
    <source>
        <dbReference type="Proteomes" id="UP001237642"/>
    </source>
</evidence>
<evidence type="ECO:0000313" key="2">
    <source>
        <dbReference type="EMBL" id="KAK1376739.1"/>
    </source>
</evidence>
<reference evidence="2" key="1">
    <citation type="submission" date="2023-02" db="EMBL/GenBank/DDBJ databases">
        <title>Genome of toxic invasive species Heracleum sosnowskyi carries increased number of genes despite the absence of recent whole-genome duplications.</title>
        <authorList>
            <person name="Schelkunov M."/>
            <person name="Shtratnikova V."/>
            <person name="Makarenko M."/>
            <person name="Klepikova A."/>
            <person name="Omelchenko D."/>
            <person name="Novikova G."/>
            <person name="Obukhova E."/>
            <person name="Bogdanov V."/>
            <person name="Penin A."/>
            <person name="Logacheva M."/>
        </authorList>
    </citation>
    <scope>NUCLEOTIDE SEQUENCE</scope>
    <source>
        <strain evidence="2">Hsosn_3</strain>
        <tissue evidence="2">Leaf</tissue>
    </source>
</reference>
<reference evidence="2" key="2">
    <citation type="submission" date="2023-05" db="EMBL/GenBank/DDBJ databases">
        <authorList>
            <person name="Schelkunov M.I."/>
        </authorList>
    </citation>
    <scope>NUCLEOTIDE SEQUENCE</scope>
    <source>
        <strain evidence="2">Hsosn_3</strain>
        <tissue evidence="2">Leaf</tissue>
    </source>
</reference>
<evidence type="ECO:0000256" key="1">
    <source>
        <dbReference type="SAM" id="Phobius"/>
    </source>
</evidence>
<keyword evidence="3" id="KW-1185">Reference proteome</keyword>
<keyword evidence="1" id="KW-1133">Transmembrane helix</keyword>
<proteinExistence type="predicted"/>
<name>A0AAD8I1I0_9APIA</name>
<dbReference type="PANTHER" id="PTHR31286:SF165">
    <property type="entry name" value="DUF4283 DOMAIN-CONTAINING PROTEIN"/>
    <property type="match status" value="1"/>
</dbReference>
<sequence>MRTNEVIGEKKQNGNLVKIPVKNIVVQLFLGPKILKDMNLFLQLMCSMKILAMARPLFLHLMQSSRKAMKNLRIVLWVFLPRGFFLIVVSANSLMELGIYKAWGTWYIDQQPMVVHAWGAKVGSVLSIPLWVKLTEEGLSSLASAIGPPLGTDALTSQLEVLPFAKLCVNYKVGEDLPTKLQAVDLDPVTGEKSIVEVLMSYPNRPLVCTACRSLGHLVGACPKVTRKWVRKEKPVMPQTDIPYPTPIVEPAHTNTEHPAVPEPMATDENMATEVHVDHVDTDDEWHTVSKKRVSLLLLLWKTLLVL</sequence>
<evidence type="ECO:0008006" key="4">
    <source>
        <dbReference type="Google" id="ProtNLM"/>
    </source>
</evidence>
<accession>A0AAD8I1I0</accession>
<dbReference type="InterPro" id="IPR040256">
    <property type="entry name" value="At4g02000-like"/>
</dbReference>
<comment type="caution">
    <text evidence="2">The sequence shown here is derived from an EMBL/GenBank/DDBJ whole genome shotgun (WGS) entry which is preliminary data.</text>
</comment>
<dbReference type="PANTHER" id="PTHR31286">
    <property type="entry name" value="GLYCINE-RICH CELL WALL STRUCTURAL PROTEIN 1.8-LIKE"/>
    <property type="match status" value="1"/>
</dbReference>
<organism evidence="2 3">
    <name type="scientific">Heracleum sosnowskyi</name>
    <dbReference type="NCBI Taxonomy" id="360622"/>
    <lineage>
        <taxon>Eukaryota</taxon>
        <taxon>Viridiplantae</taxon>
        <taxon>Streptophyta</taxon>
        <taxon>Embryophyta</taxon>
        <taxon>Tracheophyta</taxon>
        <taxon>Spermatophyta</taxon>
        <taxon>Magnoliopsida</taxon>
        <taxon>eudicotyledons</taxon>
        <taxon>Gunneridae</taxon>
        <taxon>Pentapetalae</taxon>
        <taxon>asterids</taxon>
        <taxon>campanulids</taxon>
        <taxon>Apiales</taxon>
        <taxon>Apiaceae</taxon>
        <taxon>Apioideae</taxon>
        <taxon>apioid superclade</taxon>
        <taxon>Tordylieae</taxon>
        <taxon>Tordyliinae</taxon>
        <taxon>Heracleum</taxon>
    </lineage>
</organism>
<keyword evidence="1" id="KW-0472">Membrane</keyword>